<feature type="binding site" evidence="2">
    <location>
        <position position="71"/>
    </location>
    <ligand>
        <name>Fe cation</name>
        <dbReference type="ChEBI" id="CHEBI:24875"/>
    </ligand>
</feature>
<feature type="binding site" evidence="2">
    <location>
        <position position="115"/>
    </location>
    <ligand>
        <name>Fe cation</name>
        <dbReference type="ChEBI" id="CHEBI:24875"/>
    </ligand>
</feature>
<evidence type="ECO:0000259" key="5">
    <source>
        <dbReference type="Pfam" id="PF02678"/>
    </source>
</evidence>
<gene>
    <name evidence="7" type="ORF">EJ913_27635</name>
</gene>
<feature type="binding site" evidence="2">
    <location>
        <position position="73"/>
    </location>
    <ligand>
        <name>Fe cation</name>
        <dbReference type="ChEBI" id="CHEBI:24875"/>
    </ligand>
</feature>
<comment type="similarity">
    <text evidence="1 3">Belongs to the pirin family.</text>
</comment>
<sequence>MDERIPVQPNPARPDTAIETVVVPRSSDIGGLEVRRALPSAQRRMVGPFVFLDQMGPALLRAGSGLDVRPHPHIGLATVTYLFDGEILHRDSLGTVRTIRPGAVNWMTAGSGIVHSERTPAESRGADNPLAGIQMWVALPKPLEETAPAFVHHPAEALPVAEGEGKRVRLIAGEMYGLRSPVSTLSPMFYADAALDAGARLELPAEHEERAIYIAAGRIEVAGDGFDTGRLLVFRSGDAIVLTAVEASRVLLLGGEPLDGPRRMWWNFVSSSQDRIEQAKEDWRAGRFTPVPDEGESIPLPETPPPPVRYP</sequence>
<evidence type="ECO:0000256" key="3">
    <source>
        <dbReference type="RuleBase" id="RU003457"/>
    </source>
</evidence>
<feature type="binding site" evidence="2">
    <location>
        <position position="117"/>
    </location>
    <ligand>
        <name>Fe cation</name>
        <dbReference type="ChEBI" id="CHEBI:24875"/>
    </ligand>
</feature>
<comment type="caution">
    <text evidence="7">The sequence shown here is derived from an EMBL/GenBank/DDBJ whole genome shotgun (WGS) entry which is preliminary data.</text>
</comment>
<dbReference type="Pfam" id="PF02678">
    <property type="entry name" value="Pirin"/>
    <property type="match status" value="1"/>
</dbReference>
<dbReference type="RefSeq" id="WP_127004027.1">
    <property type="nucleotide sequence ID" value="NZ_JBNPXW010000009.1"/>
</dbReference>
<evidence type="ECO:0000256" key="2">
    <source>
        <dbReference type="PIRSR" id="PIRSR006232-1"/>
    </source>
</evidence>
<evidence type="ECO:0000256" key="1">
    <source>
        <dbReference type="ARBA" id="ARBA00008416"/>
    </source>
</evidence>
<dbReference type="InterPro" id="IPR003829">
    <property type="entry name" value="Pirin_N_dom"/>
</dbReference>
<accession>A0A3S0WR40</accession>
<dbReference type="EMBL" id="RZIJ01000033">
    <property type="protein sequence ID" value="RUQ63705.1"/>
    <property type="molecule type" value="Genomic_DNA"/>
</dbReference>
<keyword evidence="8" id="KW-1185">Reference proteome</keyword>
<keyword evidence="2" id="KW-0408">Iron</keyword>
<dbReference type="AlphaFoldDB" id="A0A3S0WR40"/>
<evidence type="ECO:0000313" key="8">
    <source>
        <dbReference type="Proteomes" id="UP000280346"/>
    </source>
</evidence>
<dbReference type="Proteomes" id="UP000280346">
    <property type="component" value="Unassembled WGS sequence"/>
</dbReference>
<proteinExistence type="inferred from homology"/>
<reference evidence="7 8" key="1">
    <citation type="submission" date="2018-12" db="EMBL/GenBank/DDBJ databases">
        <authorList>
            <person name="Yang Y."/>
        </authorList>
    </citation>
    <scope>NUCLEOTIDE SEQUENCE [LARGE SCALE GENOMIC DNA]</scope>
    <source>
        <strain evidence="7 8">GSF71</strain>
    </source>
</reference>
<organism evidence="7 8">
    <name type="scientific">Azospirillum doebereinerae</name>
    <dbReference type="NCBI Taxonomy" id="92933"/>
    <lineage>
        <taxon>Bacteria</taxon>
        <taxon>Pseudomonadati</taxon>
        <taxon>Pseudomonadota</taxon>
        <taxon>Alphaproteobacteria</taxon>
        <taxon>Rhodospirillales</taxon>
        <taxon>Azospirillaceae</taxon>
        <taxon>Azospirillum</taxon>
    </lineage>
</organism>
<feature type="compositionally biased region" description="Pro residues" evidence="4">
    <location>
        <begin position="301"/>
        <end position="311"/>
    </location>
</feature>
<evidence type="ECO:0000313" key="7">
    <source>
        <dbReference type="EMBL" id="RUQ63705.1"/>
    </source>
</evidence>
<evidence type="ECO:0000259" key="6">
    <source>
        <dbReference type="Pfam" id="PF05726"/>
    </source>
</evidence>
<dbReference type="PIRSF" id="PIRSF006232">
    <property type="entry name" value="Pirin"/>
    <property type="match status" value="1"/>
</dbReference>
<dbReference type="GO" id="GO:0046872">
    <property type="term" value="F:metal ion binding"/>
    <property type="evidence" value="ECO:0007669"/>
    <property type="project" value="UniProtKB-KW"/>
</dbReference>
<feature type="domain" description="Pirin C-terminal" evidence="6">
    <location>
        <begin position="190"/>
        <end position="288"/>
    </location>
</feature>
<dbReference type="CDD" id="cd02909">
    <property type="entry name" value="cupin_pirin_N"/>
    <property type="match status" value="1"/>
</dbReference>
<dbReference type="PANTHER" id="PTHR13903">
    <property type="entry name" value="PIRIN-RELATED"/>
    <property type="match status" value="1"/>
</dbReference>
<feature type="domain" description="Pirin N-terminal" evidence="5">
    <location>
        <begin position="32"/>
        <end position="137"/>
    </location>
</feature>
<dbReference type="OrthoDB" id="9780903at2"/>
<feature type="region of interest" description="Disordered" evidence="4">
    <location>
        <begin position="277"/>
        <end position="311"/>
    </location>
</feature>
<dbReference type="InterPro" id="IPR011051">
    <property type="entry name" value="RmlC_Cupin_sf"/>
</dbReference>
<name>A0A3S0WR40_9PROT</name>
<dbReference type="CDD" id="cd02247">
    <property type="entry name" value="cupin_pirin_C"/>
    <property type="match status" value="1"/>
</dbReference>
<dbReference type="Pfam" id="PF05726">
    <property type="entry name" value="Pirin_C"/>
    <property type="match status" value="1"/>
</dbReference>
<dbReference type="SUPFAM" id="SSF51182">
    <property type="entry name" value="RmlC-like cupins"/>
    <property type="match status" value="1"/>
</dbReference>
<dbReference type="InterPro" id="IPR008778">
    <property type="entry name" value="Pirin_C_dom"/>
</dbReference>
<dbReference type="Gene3D" id="2.60.120.10">
    <property type="entry name" value="Jelly Rolls"/>
    <property type="match status" value="2"/>
</dbReference>
<evidence type="ECO:0000256" key="4">
    <source>
        <dbReference type="SAM" id="MobiDB-lite"/>
    </source>
</evidence>
<protein>
    <submittedName>
        <fullName evidence="7">Pirin family protein</fullName>
    </submittedName>
</protein>
<dbReference type="PANTHER" id="PTHR13903:SF8">
    <property type="entry name" value="PIRIN"/>
    <property type="match status" value="1"/>
</dbReference>
<comment type="cofactor">
    <cofactor evidence="2">
        <name>Fe cation</name>
        <dbReference type="ChEBI" id="CHEBI:24875"/>
    </cofactor>
    <text evidence="2">Binds 1 Fe cation per subunit.</text>
</comment>
<dbReference type="InterPro" id="IPR014710">
    <property type="entry name" value="RmlC-like_jellyroll"/>
</dbReference>
<keyword evidence="2" id="KW-0479">Metal-binding</keyword>
<dbReference type="InterPro" id="IPR012093">
    <property type="entry name" value="Pirin"/>
</dbReference>